<dbReference type="Pfam" id="PF00085">
    <property type="entry name" value="Thioredoxin"/>
    <property type="match status" value="1"/>
</dbReference>
<dbReference type="CDD" id="cd02947">
    <property type="entry name" value="TRX_family"/>
    <property type="match status" value="1"/>
</dbReference>
<evidence type="ECO:0000256" key="1">
    <source>
        <dbReference type="ARBA" id="ARBA00023157"/>
    </source>
</evidence>
<reference evidence="7" key="3">
    <citation type="submission" date="2020-05" db="UniProtKB">
        <authorList>
            <consortium name="EnsemblMetazoa"/>
        </authorList>
    </citation>
    <scope>IDENTIFICATION</scope>
    <source>
        <strain evidence="7">Jacobina</strain>
    </source>
</reference>
<reference evidence="6" key="2">
    <citation type="journal article" date="2020" name="BMC">
        <title>Leishmania infection induces a limited differential gene expression in the sand fly midgut.</title>
        <authorList>
            <person name="Coutinho-Abreu I.V."/>
            <person name="Serafim T.D."/>
            <person name="Meneses C."/>
            <person name="Kamhawi S."/>
            <person name="Oliveira F."/>
            <person name="Valenzuela J.G."/>
        </authorList>
    </citation>
    <scope>NUCLEOTIDE SEQUENCE</scope>
    <source>
        <strain evidence="6">Jacobina</strain>
        <tissue evidence="6">Midgut</tissue>
    </source>
</reference>
<dbReference type="KEGG" id="lll:129791387"/>
<organism evidence="7 8">
    <name type="scientific">Lutzomyia longipalpis</name>
    <name type="common">Sand fly</name>
    <dbReference type="NCBI Taxonomy" id="7200"/>
    <lineage>
        <taxon>Eukaryota</taxon>
        <taxon>Metazoa</taxon>
        <taxon>Ecdysozoa</taxon>
        <taxon>Arthropoda</taxon>
        <taxon>Hexapoda</taxon>
        <taxon>Insecta</taxon>
        <taxon>Pterygota</taxon>
        <taxon>Neoptera</taxon>
        <taxon>Endopterygota</taxon>
        <taxon>Diptera</taxon>
        <taxon>Nematocera</taxon>
        <taxon>Psychodoidea</taxon>
        <taxon>Psychodidae</taxon>
        <taxon>Lutzomyia</taxon>
        <taxon>Lutzomyia</taxon>
    </lineage>
</organism>
<dbReference type="PIRSF" id="PIRSF000077">
    <property type="entry name" value="Thioredoxin"/>
    <property type="match status" value="1"/>
</dbReference>
<dbReference type="EnsemblMetazoa" id="LLOJ005819-RA">
    <property type="protein sequence ID" value="LLOJ005819-PA"/>
    <property type="gene ID" value="LLOJ005819"/>
</dbReference>
<evidence type="ECO:0000313" key="7">
    <source>
        <dbReference type="EnsemblMetazoa" id="LLOJ005819-PA"/>
    </source>
</evidence>
<evidence type="ECO:0000256" key="2">
    <source>
        <dbReference type="PIRNR" id="PIRNR000077"/>
    </source>
</evidence>
<protein>
    <recommendedName>
        <fullName evidence="2">Thioredoxin</fullName>
    </recommendedName>
</protein>
<evidence type="ECO:0000259" key="5">
    <source>
        <dbReference type="PROSITE" id="PS51352"/>
    </source>
</evidence>
<keyword evidence="8" id="KW-1185">Reference proteome</keyword>
<feature type="active site" description="Nucleophile" evidence="3">
    <location>
        <position position="32"/>
    </location>
</feature>
<dbReference type="VEuPathDB" id="VectorBase:LLOJ005819"/>
<dbReference type="PROSITE" id="PS00194">
    <property type="entry name" value="THIOREDOXIN_1"/>
    <property type="match status" value="1"/>
</dbReference>
<name>A0A1B0CMD1_LUTLO</name>
<accession>A0A1B0CMD1</accession>
<evidence type="ECO:0000256" key="3">
    <source>
        <dbReference type="PIRSR" id="PIRSR000077-1"/>
    </source>
</evidence>
<dbReference type="AlphaFoldDB" id="A0A1B0CMD1"/>
<dbReference type="PROSITE" id="PS51352">
    <property type="entry name" value="THIOREDOXIN_2"/>
    <property type="match status" value="1"/>
</dbReference>
<dbReference type="PANTHER" id="PTHR46115">
    <property type="entry name" value="THIOREDOXIN-LIKE PROTEIN 1"/>
    <property type="match status" value="1"/>
</dbReference>
<dbReference type="Gene3D" id="3.40.30.10">
    <property type="entry name" value="Glutaredoxin"/>
    <property type="match status" value="1"/>
</dbReference>
<feature type="active site" description="Nucleophile" evidence="3">
    <location>
        <position position="35"/>
    </location>
</feature>
<dbReference type="GeneID" id="129791387"/>
<dbReference type="InterPro" id="IPR005746">
    <property type="entry name" value="Thioredoxin"/>
</dbReference>
<dbReference type="EMBL" id="AJWK01018607">
    <property type="status" value="NOT_ANNOTATED_CDS"/>
    <property type="molecule type" value="Genomic_DNA"/>
</dbReference>
<proteinExistence type="inferred from homology"/>
<dbReference type="CTD" id="34281"/>
<feature type="site" description="Deprotonates C-terminal active site Cys" evidence="3">
    <location>
        <position position="26"/>
    </location>
</feature>
<keyword evidence="4" id="KW-0676">Redox-active center</keyword>
<evidence type="ECO:0000313" key="8">
    <source>
        <dbReference type="Proteomes" id="UP000092461"/>
    </source>
</evidence>
<feature type="site" description="Contributes to redox potential value" evidence="3">
    <location>
        <position position="34"/>
    </location>
</feature>
<sequence>MVHLVADTADFDGKLDSAGDLLVVVDFFALWCGPCKMIAPKLEELANQYSEKAVVLKVDVDECEELAMRYNISSMPTFLFIKNKEVVESFSGASGEKLASFFAKYTA</sequence>
<dbReference type="OrthoDB" id="2121326at2759"/>
<feature type="domain" description="Thioredoxin" evidence="5">
    <location>
        <begin position="1"/>
        <end position="107"/>
    </location>
</feature>
<dbReference type="SUPFAM" id="SSF52833">
    <property type="entry name" value="Thioredoxin-like"/>
    <property type="match status" value="1"/>
</dbReference>
<dbReference type="Proteomes" id="UP000092461">
    <property type="component" value="Unassembled WGS sequence"/>
</dbReference>
<dbReference type="EMBL" id="GITU01008951">
    <property type="protein sequence ID" value="MBC1177654.1"/>
    <property type="molecule type" value="Transcribed_RNA"/>
</dbReference>
<dbReference type="PRINTS" id="PR00421">
    <property type="entry name" value="THIOREDOXIN"/>
</dbReference>
<evidence type="ECO:0000256" key="4">
    <source>
        <dbReference type="PIRSR" id="PIRSR000077-4"/>
    </source>
</evidence>
<dbReference type="GO" id="GO:0015035">
    <property type="term" value="F:protein-disulfide reductase activity"/>
    <property type="evidence" value="ECO:0007669"/>
    <property type="project" value="InterPro"/>
</dbReference>
<dbReference type="InterPro" id="IPR017937">
    <property type="entry name" value="Thioredoxin_CS"/>
</dbReference>
<keyword evidence="1 4" id="KW-1015">Disulfide bond</keyword>
<evidence type="ECO:0000313" key="6">
    <source>
        <dbReference type="EMBL" id="MBC1177654.1"/>
    </source>
</evidence>
<dbReference type="RefSeq" id="XP_055685522.1">
    <property type="nucleotide sequence ID" value="XM_055829547.1"/>
</dbReference>
<dbReference type="InterPro" id="IPR013766">
    <property type="entry name" value="Thioredoxin_domain"/>
</dbReference>
<dbReference type="VEuPathDB" id="VectorBase:LLONM1_009714"/>
<feature type="disulfide bond" description="Redox-active" evidence="4">
    <location>
        <begin position="32"/>
        <end position="35"/>
    </location>
</feature>
<comment type="similarity">
    <text evidence="2">Belongs to the thioredoxin family.</text>
</comment>
<reference evidence="8" key="1">
    <citation type="submission" date="2012-05" db="EMBL/GenBank/DDBJ databases">
        <title>Whole Genome Assembly of Lutzomyia longipalpis.</title>
        <authorList>
            <person name="Richards S."/>
            <person name="Qu C."/>
            <person name="Dillon R."/>
            <person name="Worley K."/>
            <person name="Scherer S."/>
            <person name="Batterton M."/>
            <person name="Taylor A."/>
            <person name="Hawes A."/>
            <person name="Hernandez B."/>
            <person name="Kovar C."/>
            <person name="Mandapat C."/>
            <person name="Pham C."/>
            <person name="Qu C."/>
            <person name="Jing C."/>
            <person name="Bess C."/>
            <person name="Bandaranaike D."/>
            <person name="Ngo D."/>
            <person name="Ongeri F."/>
            <person name="Arias F."/>
            <person name="Lara F."/>
            <person name="Weissenberger G."/>
            <person name="Kamau G."/>
            <person name="Han H."/>
            <person name="Shen H."/>
            <person name="Dinh H."/>
            <person name="Khalil I."/>
            <person name="Jones J."/>
            <person name="Shafer J."/>
            <person name="Jayaseelan J."/>
            <person name="Quiroz J."/>
            <person name="Blankenburg K."/>
            <person name="Nguyen L."/>
            <person name="Jackson L."/>
            <person name="Francisco L."/>
            <person name="Tang L.-Y."/>
            <person name="Pu L.-L."/>
            <person name="Perales L."/>
            <person name="Lorensuhewa L."/>
            <person name="Munidasa M."/>
            <person name="Coyle M."/>
            <person name="Taylor M."/>
            <person name="Puazo M."/>
            <person name="Firestine M."/>
            <person name="Scheel M."/>
            <person name="Javaid M."/>
            <person name="Wang M."/>
            <person name="Li M."/>
            <person name="Tabassum N."/>
            <person name="Saada N."/>
            <person name="Osuji N."/>
            <person name="Aqrawi P."/>
            <person name="Fu Q."/>
            <person name="Thornton R."/>
            <person name="Raj R."/>
            <person name="Goodspeed R."/>
            <person name="Mata R."/>
            <person name="Najjar R."/>
            <person name="Gubbala S."/>
            <person name="Lee S."/>
            <person name="Denson S."/>
            <person name="Patil S."/>
            <person name="Macmil S."/>
            <person name="Qi S."/>
            <person name="Matskevitch T."/>
            <person name="Palculict T."/>
            <person name="Mathew T."/>
            <person name="Vee V."/>
            <person name="Velamala V."/>
            <person name="Korchina V."/>
            <person name="Cai W."/>
            <person name="Liu W."/>
            <person name="Dai W."/>
            <person name="Zou X."/>
            <person name="Zhu Y."/>
            <person name="Zhang Y."/>
            <person name="Wu Y.-Q."/>
            <person name="Xin Y."/>
            <person name="Nazarath L."/>
            <person name="Kovar C."/>
            <person name="Han Y."/>
            <person name="Muzny D."/>
            <person name="Gibbs R."/>
        </authorList>
    </citation>
    <scope>NUCLEOTIDE SEQUENCE [LARGE SCALE GENOMIC DNA]</scope>
    <source>
        <strain evidence="8">Jacobina</strain>
    </source>
</reference>
<feature type="site" description="Contributes to redox potential value" evidence="3">
    <location>
        <position position="33"/>
    </location>
</feature>
<dbReference type="InterPro" id="IPR036249">
    <property type="entry name" value="Thioredoxin-like_sf"/>
</dbReference>
<dbReference type="NCBIfam" id="TIGR01068">
    <property type="entry name" value="thioredoxin"/>
    <property type="match status" value="1"/>
</dbReference>